<dbReference type="Gene3D" id="2.30.30.910">
    <property type="match status" value="1"/>
</dbReference>
<feature type="domain" description="FlgD/Vpr Ig-like" evidence="7">
    <location>
        <begin position="102"/>
        <end position="179"/>
    </location>
</feature>
<evidence type="ECO:0000256" key="5">
    <source>
        <dbReference type="RuleBase" id="RU362076"/>
    </source>
</evidence>
<evidence type="ECO:0000256" key="6">
    <source>
        <dbReference type="SAM" id="MobiDB-lite"/>
    </source>
</evidence>
<protein>
    <recommendedName>
        <fullName evidence="2 5">Basal-body rod modification protein FlgD</fullName>
    </recommendedName>
</protein>
<dbReference type="InterPro" id="IPR025963">
    <property type="entry name" value="FLgD_Tudor"/>
</dbReference>
<feature type="region of interest" description="Disordered" evidence="6">
    <location>
        <begin position="1"/>
        <end position="27"/>
    </location>
</feature>
<evidence type="ECO:0000256" key="1">
    <source>
        <dbReference type="ARBA" id="ARBA00010577"/>
    </source>
</evidence>
<dbReference type="InterPro" id="IPR025965">
    <property type="entry name" value="FlgD/Vpr_Ig-like"/>
</dbReference>
<feature type="compositionally biased region" description="Low complexity" evidence="6">
    <location>
        <begin position="7"/>
        <end position="22"/>
    </location>
</feature>
<evidence type="ECO:0000256" key="3">
    <source>
        <dbReference type="ARBA" id="ARBA00022795"/>
    </source>
</evidence>
<dbReference type="RefSeq" id="WP_382340410.1">
    <property type="nucleotide sequence ID" value="NZ_JBHSAB010000001.1"/>
</dbReference>
<dbReference type="Pfam" id="PF13860">
    <property type="entry name" value="FlgD_ig"/>
    <property type="match status" value="1"/>
</dbReference>
<evidence type="ECO:0000313" key="10">
    <source>
        <dbReference type="Proteomes" id="UP001595758"/>
    </source>
</evidence>
<feature type="domain" description="FlgD Tudor-like" evidence="8">
    <location>
        <begin position="85"/>
        <end position="221"/>
    </location>
</feature>
<organism evidence="9 10">
    <name type="scientific">Legionella dresdenensis</name>
    <dbReference type="NCBI Taxonomy" id="450200"/>
    <lineage>
        <taxon>Bacteria</taxon>
        <taxon>Pseudomonadati</taxon>
        <taxon>Pseudomonadota</taxon>
        <taxon>Gammaproteobacteria</taxon>
        <taxon>Legionellales</taxon>
        <taxon>Legionellaceae</taxon>
        <taxon>Legionella</taxon>
    </lineage>
</organism>
<dbReference type="Pfam" id="PF13861">
    <property type="entry name" value="FLgD_tudor"/>
    <property type="match status" value="1"/>
</dbReference>
<proteinExistence type="inferred from homology"/>
<keyword evidence="3 5" id="KW-1005">Bacterial flagellum biogenesis</keyword>
<evidence type="ECO:0000259" key="8">
    <source>
        <dbReference type="Pfam" id="PF13861"/>
    </source>
</evidence>
<dbReference type="Gene3D" id="2.60.40.4070">
    <property type="match status" value="1"/>
</dbReference>
<dbReference type="EMBL" id="JBHSAB010000001">
    <property type="protein sequence ID" value="MFC3907757.1"/>
    <property type="molecule type" value="Genomic_DNA"/>
</dbReference>
<dbReference type="Pfam" id="PF03963">
    <property type="entry name" value="FlgD"/>
    <property type="match status" value="1"/>
</dbReference>
<comment type="caution">
    <text evidence="9">The sequence shown here is derived from an EMBL/GenBank/DDBJ whole genome shotgun (WGS) entry which is preliminary data.</text>
</comment>
<dbReference type="InterPro" id="IPR005648">
    <property type="entry name" value="FlgD"/>
</dbReference>
<accession>A0ABV8CC32</accession>
<keyword evidence="9" id="KW-0969">Cilium</keyword>
<evidence type="ECO:0000256" key="4">
    <source>
        <dbReference type="ARBA" id="ARBA00024746"/>
    </source>
</evidence>
<comment type="similarity">
    <text evidence="1 5">Belongs to the FlgD family.</text>
</comment>
<sequence>MVMNPVNSATSSSNYISAPSNSGTKKTLGQEDFMRLMVAQIQNQDPMQPSENGEFLSQMAQFSATDGITKMQQSLDALATSLQSNQALQASALVGRKVLVSSNTMQLGAEGSVKATADLPVAVGNLSASIYSSTGELINKIPLGAQNAGLFEFSWDGTNQSGVRVPAGNYTVKVSGNYGGQEVALKTLVAANVDSVSLGQNGDGIKLNVAGVGSVSLDQVRQISA</sequence>
<keyword evidence="9" id="KW-0282">Flagellum</keyword>
<keyword evidence="9" id="KW-0966">Cell projection</keyword>
<evidence type="ECO:0000313" key="9">
    <source>
        <dbReference type="EMBL" id="MFC3907757.1"/>
    </source>
</evidence>
<evidence type="ECO:0000256" key="2">
    <source>
        <dbReference type="ARBA" id="ARBA00016013"/>
    </source>
</evidence>
<keyword evidence="10" id="KW-1185">Reference proteome</keyword>
<comment type="function">
    <text evidence="4 5">Required for flagellar hook formation. May act as a scaffolding protein.</text>
</comment>
<name>A0ABV8CC32_9GAMM</name>
<dbReference type="Proteomes" id="UP001595758">
    <property type="component" value="Unassembled WGS sequence"/>
</dbReference>
<evidence type="ECO:0000259" key="7">
    <source>
        <dbReference type="Pfam" id="PF13860"/>
    </source>
</evidence>
<gene>
    <name evidence="9" type="ORF">ACFORL_01510</name>
</gene>
<reference evidence="10" key="1">
    <citation type="journal article" date="2019" name="Int. J. Syst. Evol. Microbiol.">
        <title>The Global Catalogue of Microorganisms (GCM) 10K type strain sequencing project: providing services to taxonomists for standard genome sequencing and annotation.</title>
        <authorList>
            <consortium name="The Broad Institute Genomics Platform"/>
            <consortium name="The Broad Institute Genome Sequencing Center for Infectious Disease"/>
            <person name="Wu L."/>
            <person name="Ma J."/>
        </authorList>
    </citation>
    <scope>NUCLEOTIDE SEQUENCE [LARGE SCALE GENOMIC DNA]</scope>
    <source>
        <strain evidence="10">CCUG 59858</strain>
    </source>
</reference>